<proteinExistence type="predicted"/>
<dbReference type="Proteomes" id="UP000695022">
    <property type="component" value="Unplaced"/>
</dbReference>
<keyword evidence="1" id="KW-1185">Reference proteome</keyword>
<dbReference type="RefSeq" id="XP_014667137.1">
    <property type="nucleotide sequence ID" value="XM_014811651.1"/>
</dbReference>
<accession>A0ABM1E4L6</accession>
<reference evidence="2" key="1">
    <citation type="submission" date="2025-08" db="UniProtKB">
        <authorList>
            <consortium name="RefSeq"/>
        </authorList>
    </citation>
    <scope>IDENTIFICATION</scope>
</reference>
<evidence type="ECO:0000313" key="1">
    <source>
        <dbReference type="Proteomes" id="UP000695022"/>
    </source>
</evidence>
<protein>
    <submittedName>
        <fullName evidence="2">Uncharacterized protein LOC106808799</fullName>
    </submittedName>
</protein>
<dbReference type="GeneID" id="106808799"/>
<gene>
    <name evidence="2" type="primary">LOC106808799</name>
</gene>
<organism evidence="1 2">
    <name type="scientific">Priapulus caudatus</name>
    <name type="common">Priapulid worm</name>
    <dbReference type="NCBI Taxonomy" id="37621"/>
    <lineage>
        <taxon>Eukaryota</taxon>
        <taxon>Metazoa</taxon>
        <taxon>Ecdysozoa</taxon>
        <taxon>Scalidophora</taxon>
        <taxon>Priapulida</taxon>
        <taxon>Priapulimorpha</taxon>
        <taxon>Priapulimorphida</taxon>
        <taxon>Priapulidae</taxon>
        <taxon>Priapulus</taxon>
    </lineage>
</organism>
<sequence length="158" mass="17276">MEFAHFLADVLRILNRLSLALQIRTMSIAEVLKLLSDAATSLKRVKSPGAQLRKIQSTPGVLQDIQLLGNPPANGTLIKTVDSLVGCLENRFSTPDAIVDAAATVLNFKSWPGERVEDFGDTEIVKIVDYFGPVLDTSGFSSMDIEAEWTTVKRHAYG</sequence>
<evidence type="ECO:0000313" key="2">
    <source>
        <dbReference type="RefSeq" id="XP_014667137.1"/>
    </source>
</evidence>
<name>A0ABM1E4L6_PRICU</name>